<dbReference type="EMBL" id="MT142864">
    <property type="protein sequence ID" value="QJA89724.1"/>
    <property type="molecule type" value="Genomic_DNA"/>
</dbReference>
<reference evidence="1" key="1">
    <citation type="submission" date="2020-03" db="EMBL/GenBank/DDBJ databases">
        <title>The deep terrestrial virosphere.</title>
        <authorList>
            <person name="Holmfeldt K."/>
            <person name="Nilsson E."/>
            <person name="Simone D."/>
            <person name="Lopez-Fernandez M."/>
            <person name="Wu X."/>
            <person name="de Brujin I."/>
            <person name="Lundin D."/>
            <person name="Andersson A."/>
            <person name="Bertilsson S."/>
            <person name="Dopson M."/>
        </authorList>
    </citation>
    <scope>NUCLEOTIDE SEQUENCE</scope>
    <source>
        <strain evidence="1">MM415B02514</strain>
    </source>
</reference>
<proteinExistence type="predicted"/>
<gene>
    <name evidence="1" type="ORF">MM415B02514_0014</name>
</gene>
<organism evidence="1">
    <name type="scientific">viral metagenome</name>
    <dbReference type="NCBI Taxonomy" id="1070528"/>
    <lineage>
        <taxon>unclassified sequences</taxon>
        <taxon>metagenomes</taxon>
        <taxon>organismal metagenomes</taxon>
    </lineage>
</organism>
<name>A0A6M3L8I1_9ZZZZ</name>
<dbReference type="AlphaFoldDB" id="A0A6M3L8I1"/>
<evidence type="ECO:0000313" key="1">
    <source>
        <dbReference type="EMBL" id="QJA89724.1"/>
    </source>
</evidence>
<protein>
    <submittedName>
        <fullName evidence="1">Uncharacterized protein</fullName>
    </submittedName>
</protein>
<sequence length="104" mass="10912">MKTFLSDIPQRVDFDALFAMDASINSAIRDVAGAHGMPASNGASAILEDLAAMKTAHLIHDTEDKDAFTKGLIQGLLIGAALPSICKDFVTSQTQPQQKGTAAP</sequence>
<accession>A0A6M3L8I1</accession>